<dbReference type="GO" id="GO:0000155">
    <property type="term" value="F:phosphorelay sensor kinase activity"/>
    <property type="evidence" value="ECO:0007669"/>
    <property type="project" value="InterPro"/>
</dbReference>
<keyword evidence="9" id="KW-0472">Membrane</keyword>
<dbReference type="SUPFAM" id="SSF47384">
    <property type="entry name" value="Homodimeric domain of signal transducing histidine kinase"/>
    <property type="match status" value="1"/>
</dbReference>
<dbReference type="InterPro" id="IPR000014">
    <property type="entry name" value="PAS"/>
</dbReference>
<dbReference type="PRINTS" id="PR00344">
    <property type="entry name" value="BCTRLSENSOR"/>
</dbReference>
<proteinExistence type="predicted"/>
<dbReference type="Pfam" id="PF02518">
    <property type="entry name" value="HATPase_c"/>
    <property type="match status" value="1"/>
</dbReference>
<comment type="catalytic activity">
    <reaction evidence="1">
        <text>ATP + protein L-histidine = ADP + protein N-phospho-L-histidine.</text>
        <dbReference type="EC" id="2.7.13.3"/>
    </reaction>
</comment>
<evidence type="ECO:0000256" key="7">
    <source>
        <dbReference type="ARBA" id="ARBA00022840"/>
    </source>
</evidence>
<feature type="domain" description="Histidine kinase" evidence="10">
    <location>
        <begin position="380"/>
        <end position="589"/>
    </location>
</feature>
<dbReference type="CDD" id="cd00075">
    <property type="entry name" value="HATPase"/>
    <property type="match status" value="1"/>
</dbReference>
<evidence type="ECO:0000256" key="9">
    <source>
        <dbReference type="SAM" id="Phobius"/>
    </source>
</evidence>
<keyword evidence="5" id="KW-0547">Nucleotide-binding</keyword>
<keyword evidence="7" id="KW-0067">ATP-binding</keyword>
<keyword evidence="8" id="KW-0902">Two-component regulatory system</keyword>
<comment type="caution">
    <text evidence="11">The sequence shown here is derived from an EMBL/GenBank/DDBJ whole genome shotgun (WGS) entry which is preliminary data.</text>
</comment>
<dbReference type="RefSeq" id="WP_154318733.1">
    <property type="nucleotide sequence ID" value="NZ_CAJGAA010000002.1"/>
</dbReference>
<evidence type="ECO:0000256" key="2">
    <source>
        <dbReference type="ARBA" id="ARBA00012438"/>
    </source>
</evidence>
<evidence type="ECO:0000256" key="3">
    <source>
        <dbReference type="ARBA" id="ARBA00022553"/>
    </source>
</evidence>
<dbReference type="Gene3D" id="1.10.287.130">
    <property type="match status" value="1"/>
</dbReference>
<reference evidence="11 12" key="1">
    <citation type="submission" date="2019-11" db="EMBL/GenBank/DDBJ databases">
        <title>Bacillus idriensis genome.</title>
        <authorList>
            <person name="Konopka E.N."/>
            <person name="Newman J.D."/>
        </authorList>
    </citation>
    <scope>NUCLEOTIDE SEQUENCE [LARGE SCALE GENOMIC DNA]</scope>
    <source>
        <strain evidence="11 12">DSM 19097</strain>
    </source>
</reference>
<evidence type="ECO:0000313" key="11">
    <source>
        <dbReference type="EMBL" id="MRX54720.1"/>
    </source>
</evidence>
<evidence type="ECO:0000256" key="4">
    <source>
        <dbReference type="ARBA" id="ARBA00022679"/>
    </source>
</evidence>
<feature type="transmembrane region" description="Helical" evidence="9">
    <location>
        <begin position="152"/>
        <end position="169"/>
    </location>
</feature>
<protein>
    <recommendedName>
        <fullName evidence="2">histidine kinase</fullName>
        <ecNumber evidence="2">2.7.13.3</ecNumber>
    </recommendedName>
</protein>
<gene>
    <name evidence="11" type="ORF">GJU41_12120</name>
</gene>
<feature type="transmembrane region" description="Helical" evidence="9">
    <location>
        <begin position="62"/>
        <end position="86"/>
    </location>
</feature>
<evidence type="ECO:0000313" key="12">
    <source>
        <dbReference type="Proteomes" id="UP000441585"/>
    </source>
</evidence>
<accession>A0A6I2M961</accession>
<dbReference type="EMBL" id="WKKF01000002">
    <property type="protein sequence ID" value="MRX54720.1"/>
    <property type="molecule type" value="Genomic_DNA"/>
</dbReference>
<evidence type="ECO:0000256" key="1">
    <source>
        <dbReference type="ARBA" id="ARBA00000085"/>
    </source>
</evidence>
<dbReference type="SUPFAM" id="SSF55874">
    <property type="entry name" value="ATPase domain of HSP90 chaperone/DNA topoisomerase II/histidine kinase"/>
    <property type="match status" value="1"/>
</dbReference>
<dbReference type="PROSITE" id="PS50109">
    <property type="entry name" value="HIS_KIN"/>
    <property type="match status" value="1"/>
</dbReference>
<dbReference type="EC" id="2.7.13.3" evidence="2"/>
<feature type="transmembrane region" description="Helical" evidence="9">
    <location>
        <begin position="106"/>
        <end position="132"/>
    </location>
</feature>
<dbReference type="PANTHER" id="PTHR43065">
    <property type="entry name" value="SENSOR HISTIDINE KINASE"/>
    <property type="match status" value="1"/>
</dbReference>
<dbReference type="SMART" id="SM00388">
    <property type="entry name" value="HisKA"/>
    <property type="match status" value="1"/>
</dbReference>
<dbReference type="InterPro" id="IPR013656">
    <property type="entry name" value="PAS_4"/>
</dbReference>
<feature type="transmembrane region" description="Helical" evidence="9">
    <location>
        <begin position="204"/>
        <end position="225"/>
    </location>
</feature>
<dbReference type="NCBIfam" id="TIGR00229">
    <property type="entry name" value="sensory_box"/>
    <property type="match status" value="1"/>
</dbReference>
<keyword evidence="12" id="KW-1185">Reference proteome</keyword>
<dbReference type="SMART" id="SM00387">
    <property type="entry name" value="HATPase_c"/>
    <property type="match status" value="1"/>
</dbReference>
<organism evidence="11 12">
    <name type="scientific">Metabacillus idriensis</name>
    <dbReference type="NCBI Taxonomy" id="324768"/>
    <lineage>
        <taxon>Bacteria</taxon>
        <taxon>Bacillati</taxon>
        <taxon>Bacillota</taxon>
        <taxon>Bacilli</taxon>
        <taxon>Bacillales</taxon>
        <taxon>Bacillaceae</taxon>
        <taxon>Metabacillus</taxon>
    </lineage>
</organism>
<feature type="transmembrane region" description="Helical" evidence="9">
    <location>
        <begin position="6"/>
        <end position="24"/>
    </location>
</feature>
<evidence type="ECO:0000256" key="6">
    <source>
        <dbReference type="ARBA" id="ARBA00022777"/>
    </source>
</evidence>
<dbReference type="GO" id="GO:0005524">
    <property type="term" value="F:ATP binding"/>
    <property type="evidence" value="ECO:0007669"/>
    <property type="project" value="UniProtKB-KW"/>
</dbReference>
<keyword evidence="4" id="KW-0808">Transferase</keyword>
<keyword evidence="9" id="KW-1133">Transmembrane helix</keyword>
<dbReference type="CDD" id="cd00082">
    <property type="entry name" value="HisKA"/>
    <property type="match status" value="1"/>
</dbReference>
<evidence type="ECO:0000256" key="8">
    <source>
        <dbReference type="ARBA" id="ARBA00023012"/>
    </source>
</evidence>
<dbReference type="Pfam" id="PF08448">
    <property type="entry name" value="PAS_4"/>
    <property type="match status" value="1"/>
</dbReference>
<dbReference type="InterPro" id="IPR003661">
    <property type="entry name" value="HisK_dim/P_dom"/>
</dbReference>
<keyword evidence="9" id="KW-0812">Transmembrane</keyword>
<feature type="transmembrane region" description="Helical" evidence="9">
    <location>
        <begin position="181"/>
        <end position="198"/>
    </location>
</feature>
<keyword evidence="6" id="KW-0418">Kinase</keyword>
<sequence length="590" mass="67610">MYFTVLGLVSLIPLLLGMIIYMNEKTILSRAIVYFLIMLFIWQIDVALLYGTDLFSEETAEMLFQIGRFGSIMIMPILFYFMYLMINHENGAEKKHWLRIVNIKSLIIIIIWSLSVFFINLTSYGVSGLIVIEDDFFPDHYYPVFGPLNWTYYINAIFIFINIILLIIVSKKLLNKDLRSFSLFFCTSILFVFINGVLSGYQLIPLFLSSFGSVLSTLIIFMAYFNMHSKRIQLMNRDLRDQKDFLHKVMDLNPSYIYVKNHELKFVLANKAMSALYAKEVHELIGKIDSDFNDQPDQIKKIRDEELQILAWKTEKWAEPELAIDSAGNTRWIEVTKIPVRLEGETYILCIGNDVTQKKRDAEVILITEKMNVIGELAASIAHEIRNPLTSIKGFVQILQEDEHLKQSREHLRVMSEEIDRINEVVGELLLIAKPQVQTILSVDLRTVIEDVMTLMKSSALQNNVSLRLTPEVNGVFKVRGNKNHLKQVFINLIKNAIESMPEGGTVHTSIEHLEDGGIRISISDEGIGLSQERMEKLGEPFYTTKDKGTGLGLTVCYKFIREEHAGEILFESEEGRGTTVHLILPAESI</sequence>
<keyword evidence="3" id="KW-0597">Phosphoprotein</keyword>
<dbReference type="InterPro" id="IPR036890">
    <property type="entry name" value="HATPase_C_sf"/>
</dbReference>
<dbReference type="InterPro" id="IPR004358">
    <property type="entry name" value="Sig_transdc_His_kin-like_C"/>
</dbReference>
<dbReference type="Gene3D" id="3.30.450.20">
    <property type="entry name" value="PAS domain"/>
    <property type="match status" value="1"/>
</dbReference>
<dbReference type="Proteomes" id="UP000441585">
    <property type="component" value="Unassembled WGS sequence"/>
</dbReference>
<evidence type="ECO:0000256" key="5">
    <source>
        <dbReference type="ARBA" id="ARBA00022741"/>
    </source>
</evidence>
<dbReference type="InterPro" id="IPR035965">
    <property type="entry name" value="PAS-like_dom_sf"/>
</dbReference>
<dbReference type="PANTHER" id="PTHR43065:SF10">
    <property type="entry name" value="PEROXIDE STRESS-ACTIVATED HISTIDINE KINASE MAK3"/>
    <property type="match status" value="1"/>
</dbReference>
<name>A0A6I2M961_9BACI</name>
<dbReference type="AlphaFoldDB" id="A0A6I2M961"/>
<evidence type="ECO:0000259" key="10">
    <source>
        <dbReference type="PROSITE" id="PS50109"/>
    </source>
</evidence>
<dbReference type="InterPro" id="IPR003594">
    <property type="entry name" value="HATPase_dom"/>
</dbReference>
<dbReference type="InterPro" id="IPR036097">
    <property type="entry name" value="HisK_dim/P_sf"/>
</dbReference>
<feature type="transmembrane region" description="Helical" evidence="9">
    <location>
        <begin position="31"/>
        <end position="50"/>
    </location>
</feature>
<dbReference type="Gene3D" id="3.30.565.10">
    <property type="entry name" value="Histidine kinase-like ATPase, C-terminal domain"/>
    <property type="match status" value="1"/>
</dbReference>
<dbReference type="InterPro" id="IPR005467">
    <property type="entry name" value="His_kinase_dom"/>
</dbReference>
<dbReference type="Pfam" id="PF00512">
    <property type="entry name" value="HisKA"/>
    <property type="match status" value="1"/>
</dbReference>
<dbReference type="SUPFAM" id="SSF55785">
    <property type="entry name" value="PYP-like sensor domain (PAS domain)"/>
    <property type="match status" value="1"/>
</dbReference>